<comment type="similarity">
    <text evidence="4 10">Belongs to the glycosyl hydrolase 13 family. GlgB subfamily.</text>
</comment>
<dbReference type="Gene3D" id="2.60.40.1180">
    <property type="entry name" value="Golgi alpha-mannosidase II"/>
    <property type="match status" value="1"/>
</dbReference>
<dbReference type="InterPro" id="IPR006407">
    <property type="entry name" value="GlgB"/>
</dbReference>
<dbReference type="InterPro" id="IPR044143">
    <property type="entry name" value="GlgB_N_E_set_prok"/>
</dbReference>
<proteinExistence type="inferred from homology"/>
<keyword evidence="6 10" id="KW-0328">Glycosyltransferase</keyword>
<dbReference type="OrthoDB" id="9800174at2"/>
<dbReference type="PANTHER" id="PTHR43651:SF3">
    <property type="entry name" value="1,4-ALPHA-GLUCAN-BRANCHING ENZYME"/>
    <property type="match status" value="1"/>
</dbReference>
<dbReference type="UniPathway" id="UPA00164"/>
<keyword evidence="7 10" id="KW-0808">Transferase</keyword>
<evidence type="ECO:0000256" key="1">
    <source>
        <dbReference type="ARBA" id="ARBA00000826"/>
    </source>
</evidence>
<dbReference type="GO" id="GO:0004553">
    <property type="term" value="F:hydrolase activity, hydrolyzing O-glycosyl compounds"/>
    <property type="evidence" value="ECO:0007669"/>
    <property type="project" value="InterPro"/>
</dbReference>
<reference evidence="13 14" key="1">
    <citation type="submission" date="2019-05" db="EMBL/GenBank/DDBJ databases">
        <title>The metagenome of a microbial culture collection derived from dairy environment covers the genomic content of the human microbiome.</title>
        <authorList>
            <person name="Roder T."/>
            <person name="Wuthrich D."/>
            <person name="Sattari Z."/>
            <person name="Von Ah U."/>
            <person name="Bar C."/>
            <person name="Ronchi F."/>
            <person name="Macpherson A.J."/>
            <person name="Ganal-Vonarburg S.C."/>
            <person name="Bruggmann R."/>
            <person name="Vergeres G."/>
        </authorList>
    </citation>
    <scope>NUCLEOTIDE SEQUENCE [LARGE SCALE GENOMIC DNA]</scope>
    <source>
        <strain evidence="13 14">FAM 24235</strain>
    </source>
</reference>
<evidence type="ECO:0000256" key="2">
    <source>
        <dbReference type="ARBA" id="ARBA00002953"/>
    </source>
</evidence>
<organism evidence="13 14">
    <name type="scientific">Marinilactibacillus psychrotolerans</name>
    <dbReference type="NCBI Taxonomy" id="191770"/>
    <lineage>
        <taxon>Bacteria</taxon>
        <taxon>Bacillati</taxon>
        <taxon>Bacillota</taxon>
        <taxon>Bacilli</taxon>
        <taxon>Lactobacillales</taxon>
        <taxon>Carnobacteriaceae</taxon>
        <taxon>Marinilactibacillus</taxon>
    </lineage>
</organism>
<evidence type="ECO:0000256" key="4">
    <source>
        <dbReference type="ARBA" id="ARBA00009000"/>
    </source>
</evidence>
<dbReference type="PIRSF" id="PIRSF000463">
    <property type="entry name" value="GlgB"/>
    <property type="match status" value="1"/>
</dbReference>
<dbReference type="Gene3D" id="3.20.20.80">
    <property type="entry name" value="Glycosidases"/>
    <property type="match status" value="1"/>
</dbReference>
<evidence type="ECO:0000256" key="3">
    <source>
        <dbReference type="ARBA" id="ARBA00004964"/>
    </source>
</evidence>
<name>A0A5R9C176_9LACT</name>
<dbReference type="CDD" id="cd02855">
    <property type="entry name" value="E_set_GBE_prok_N"/>
    <property type="match status" value="1"/>
</dbReference>
<dbReference type="GO" id="GO:0005829">
    <property type="term" value="C:cytosol"/>
    <property type="evidence" value="ECO:0007669"/>
    <property type="project" value="TreeGrafter"/>
</dbReference>
<dbReference type="PANTHER" id="PTHR43651">
    <property type="entry name" value="1,4-ALPHA-GLUCAN-BRANCHING ENZYME"/>
    <property type="match status" value="1"/>
</dbReference>
<evidence type="ECO:0000256" key="11">
    <source>
        <dbReference type="PIRSR" id="PIRSR000463-1"/>
    </source>
</evidence>
<protein>
    <recommendedName>
        <fullName evidence="10">1,4-alpha-glucan branching enzyme GlgB</fullName>
        <ecNumber evidence="10">2.4.1.18</ecNumber>
    </recommendedName>
    <alternativeName>
        <fullName evidence="10">1,4-alpha-D-glucan:1,4-alpha-D-glucan 6-glucosyl-transferase</fullName>
    </alternativeName>
    <alternativeName>
        <fullName evidence="10">Alpha-(1-&gt;4)-glucan branching enzyme</fullName>
    </alternativeName>
    <alternativeName>
        <fullName evidence="10">Glycogen branching enzyme</fullName>
        <shortName evidence="10">BE</shortName>
    </alternativeName>
</protein>
<sequence>MRIFFSPVEIGGPSVQDESIVKQTNLEYEKSKYLFNIGENYDSYLTLGCIKVKNGFRFTVWAPNALEIFVVGDFNQWQEEAGMEKDLKTSIWSIIIPEAREEDHYKYKIVQANGKTIYKIDPFALAFEVRPKDASVVRALPEKKWTDGVWMASRKKRAIYEKPLNIYEVHLSSWKQHPDGSWYTIKQLQDELIPYVKEMGYTHIEFLPLMEHPLDASWGYQVTGFYAISSKFGKMEEFQNFVEAAHKENIGVIMDWVPGHFNRNDYGLAYFDGTPQFEYEETDRANNNRWGTLNFDLGKDQVHSFLISNALFWIEQFHLDGLRVDAVSNMLYLDYDLGDWIPNEDGTNHNREGVQFIQKMNKTIFSRHPDLLMMAEESTAWSKVTHPVHEGGLGFNYKWNMGWMNDTLKFFEMDPIDRKNNFNLITFSFMYMFNENFVLPISHDEVVHGKKSLMHKMYGDRYNQFAGLRTIETFKIMHPGKKLQFMGSEYGQFLEWKYNEGLEWKDLEDSQNKYHHEFTKQLNQFYKEEKALWEIDHQPDGFEILEASNNEETVLFFIRKGKKTRDFLIVLCNFVPVERQNVRVGVPFKGQYEEVWNTESNAFGGTWTKGQGILKSEQINKHGYDDSVNLILPALSIVVLKPKRIYGVAKKR</sequence>
<dbReference type="EC" id="2.4.1.18" evidence="10"/>
<dbReference type="CDD" id="cd11322">
    <property type="entry name" value="AmyAc_Glg_BE"/>
    <property type="match status" value="1"/>
</dbReference>
<feature type="active site" description="Nucleophile" evidence="10 11">
    <location>
        <position position="325"/>
    </location>
</feature>
<feature type="domain" description="Glycosyl hydrolase family 13 catalytic" evidence="12">
    <location>
        <begin position="168"/>
        <end position="543"/>
    </location>
</feature>
<evidence type="ECO:0000256" key="5">
    <source>
        <dbReference type="ARBA" id="ARBA00022600"/>
    </source>
</evidence>
<keyword evidence="5 10" id="KW-0321">Glycogen metabolism</keyword>
<dbReference type="SUPFAM" id="SSF51011">
    <property type="entry name" value="Glycosyl hydrolase domain"/>
    <property type="match status" value="1"/>
</dbReference>
<keyword evidence="9 10" id="KW-0119">Carbohydrate metabolism</keyword>
<dbReference type="Pfam" id="PF00128">
    <property type="entry name" value="Alpha-amylase"/>
    <property type="match status" value="2"/>
</dbReference>
<dbReference type="EMBL" id="VBTE01000030">
    <property type="protein sequence ID" value="TLQ06460.1"/>
    <property type="molecule type" value="Genomic_DNA"/>
</dbReference>
<dbReference type="Gene3D" id="2.60.40.10">
    <property type="entry name" value="Immunoglobulins"/>
    <property type="match status" value="1"/>
</dbReference>
<dbReference type="STRING" id="191770.SAMN04488013_12614"/>
<gene>
    <name evidence="10 13" type="primary">glgB</name>
    <name evidence="13" type="ORF">FEZ48_09670</name>
</gene>
<dbReference type="FunFam" id="2.60.40.1180:FF:000002">
    <property type="entry name" value="1,4-alpha-glucan branching enzyme GlgB"/>
    <property type="match status" value="1"/>
</dbReference>
<evidence type="ECO:0000313" key="14">
    <source>
        <dbReference type="Proteomes" id="UP000307201"/>
    </source>
</evidence>
<dbReference type="HAMAP" id="MF_00685">
    <property type="entry name" value="GlgB"/>
    <property type="match status" value="1"/>
</dbReference>
<dbReference type="NCBIfam" id="NF008967">
    <property type="entry name" value="PRK12313.1"/>
    <property type="match status" value="1"/>
</dbReference>
<dbReference type="SMART" id="SM00642">
    <property type="entry name" value="Aamy"/>
    <property type="match status" value="1"/>
</dbReference>
<dbReference type="GO" id="GO:0003844">
    <property type="term" value="F:1,4-alpha-glucan branching enzyme activity"/>
    <property type="evidence" value="ECO:0007669"/>
    <property type="project" value="UniProtKB-UniRule"/>
</dbReference>
<evidence type="ECO:0000256" key="8">
    <source>
        <dbReference type="ARBA" id="ARBA00023056"/>
    </source>
</evidence>
<dbReference type="RefSeq" id="WP_138472429.1">
    <property type="nucleotide sequence ID" value="NZ_JBGQQG010000028.1"/>
</dbReference>
<evidence type="ECO:0000256" key="9">
    <source>
        <dbReference type="ARBA" id="ARBA00023277"/>
    </source>
</evidence>
<dbReference type="AlphaFoldDB" id="A0A5R9C176"/>
<evidence type="ECO:0000256" key="7">
    <source>
        <dbReference type="ARBA" id="ARBA00022679"/>
    </source>
</evidence>
<dbReference type="NCBIfam" id="TIGR01515">
    <property type="entry name" value="branching_enzym"/>
    <property type="match status" value="1"/>
</dbReference>
<dbReference type="InterPro" id="IPR006047">
    <property type="entry name" value="GH13_cat_dom"/>
</dbReference>
<dbReference type="InterPro" id="IPR006048">
    <property type="entry name" value="A-amylase/branching_C"/>
</dbReference>
<comment type="function">
    <text evidence="2 10">Catalyzes the formation of the alpha-1,6-glucosidic linkages in glycogen by scission of a 1,4-alpha-linked oligosaccharide from growing alpha-1,4-glucan chains and the subsequent attachment of the oligosaccharide to the alpha-1,6 position.</text>
</comment>
<dbReference type="Pfam" id="PF02806">
    <property type="entry name" value="Alpha-amylase_C"/>
    <property type="match status" value="1"/>
</dbReference>
<keyword evidence="8 10" id="KW-0320">Glycogen biosynthesis</keyword>
<dbReference type="InterPro" id="IPR017853">
    <property type="entry name" value="GH"/>
</dbReference>
<dbReference type="Pfam" id="PF02922">
    <property type="entry name" value="CBM_48"/>
    <property type="match status" value="1"/>
</dbReference>
<comment type="subunit">
    <text evidence="10">Monomer.</text>
</comment>
<comment type="catalytic activity">
    <reaction evidence="1 10">
        <text>Transfers a segment of a (1-&gt;4)-alpha-D-glucan chain to a primary hydroxy group in a similar glucan chain.</text>
        <dbReference type="EC" id="2.4.1.18"/>
    </reaction>
</comment>
<dbReference type="SUPFAM" id="SSF51445">
    <property type="entry name" value="(Trans)glycosidases"/>
    <property type="match status" value="1"/>
</dbReference>
<evidence type="ECO:0000256" key="10">
    <source>
        <dbReference type="HAMAP-Rule" id="MF_00685"/>
    </source>
</evidence>
<dbReference type="InterPro" id="IPR037439">
    <property type="entry name" value="Branching_enzy"/>
</dbReference>
<dbReference type="NCBIfam" id="NF003811">
    <property type="entry name" value="PRK05402.1"/>
    <property type="match status" value="1"/>
</dbReference>
<evidence type="ECO:0000256" key="6">
    <source>
        <dbReference type="ARBA" id="ARBA00022676"/>
    </source>
</evidence>
<dbReference type="GO" id="GO:0005978">
    <property type="term" value="P:glycogen biosynthetic process"/>
    <property type="evidence" value="ECO:0007669"/>
    <property type="project" value="UniProtKB-UniRule"/>
</dbReference>
<evidence type="ECO:0000259" key="12">
    <source>
        <dbReference type="SMART" id="SM00642"/>
    </source>
</evidence>
<dbReference type="Proteomes" id="UP000307201">
    <property type="component" value="Unassembled WGS sequence"/>
</dbReference>
<accession>A0A5R9C176</accession>
<comment type="caution">
    <text evidence="13">The sequence shown here is derived from an EMBL/GenBank/DDBJ whole genome shotgun (WGS) entry which is preliminary data.</text>
</comment>
<dbReference type="InterPro" id="IPR004193">
    <property type="entry name" value="Glyco_hydro_13_N"/>
</dbReference>
<comment type="pathway">
    <text evidence="3 10">Glycan biosynthesis; glycogen biosynthesis.</text>
</comment>
<evidence type="ECO:0000313" key="13">
    <source>
        <dbReference type="EMBL" id="TLQ06460.1"/>
    </source>
</evidence>
<dbReference type="GO" id="GO:0043169">
    <property type="term" value="F:cation binding"/>
    <property type="evidence" value="ECO:0007669"/>
    <property type="project" value="InterPro"/>
</dbReference>
<feature type="active site" description="Proton donor" evidence="10 11">
    <location>
        <position position="376"/>
    </location>
</feature>
<dbReference type="FunFam" id="3.20.20.80:FF:000003">
    <property type="entry name" value="1,4-alpha-glucan branching enzyme GlgB"/>
    <property type="match status" value="1"/>
</dbReference>
<dbReference type="InterPro" id="IPR013783">
    <property type="entry name" value="Ig-like_fold"/>
</dbReference>
<dbReference type="InterPro" id="IPR013780">
    <property type="entry name" value="Glyco_hydro_b"/>
</dbReference>